<accession>A0A226D193</accession>
<evidence type="ECO:0000313" key="3">
    <source>
        <dbReference type="EMBL" id="OXA38624.1"/>
    </source>
</evidence>
<protein>
    <submittedName>
        <fullName evidence="3">Thiamine transporter 2</fullName>
    </submittedName>
</protein>
<dbReference type="Proteomes" id="UP000198287">
    <property type="component" value="Unassembled WGS sequence"/>
</dbReference>
<sequence>MSNQNFTMKRRRYQWKAAILLLIMVGVLKEFVLRPLSWSIMPSTIKTSRENSINQPATLGVVPVHLLDVPENNARMGNRWGNMRALDQGRHMTHEVFPATTGTSIISLIFLTMVTDAFSYKPIIVNAGVYNCITWVITIWGSITLIGHG</sequence>
<comment type="caution">
    <text evidence="3">The sequence shown here is derived from an EMBL/GenBank/DDBJ whole genome shotgun (WGS) entry which is preliminary data.</text>
</comment>
<reference evidence="3 4" key="1">
    <citation type="submission" date="2015-12" db="EMBL/GenBank/DDBJ databases">
        <title>The genome of Folsomia candida.</title>
        <authorList>
            <person name="Faddeeva A."/>
            <person name="Derks M.F."/>
            <person name="Anvar Y."/>
            <person name="Smit S."/>
            <person name="Van Straalen N."/>
            <person name="Roelofs D."/>
        </authorList>
    </citation>
    <scope>NUCLEOTIDE SEQUENCE [LARGE SCALE GENOMIC DNA]</scope>
    <source>
        <strain evidence="3 4">VU population</strain>
        <tissue evidence="3">Whole body</tissue>
    </source>
</reference>
<proteinExistence type="inferred from homology"/>
<dbReference type="GO" id="GO:0016020">
    <property type="term" value="C:membrane"/>
    <property type="evidence" value="ECO:0007669"/>
    <property type="project" value="InterPro"/>
</dbReference>
<dbReference type="EMBL" id="LNIX01000044">
    <property type="protein sequence ID" value="OXA38624.1"/>
    <property type="molecule type" value="Genomic_DNA"/>
</dbReference>
<organism evidence="3 4">
    <name type="scientific">Folsomia candida</name>
    <name type="common">Springtail</name>
    <dbReference type="NCBI Taxonomy" id="158441"/>
    <lineage>
        <taxon>Eukaryota</taxon>
        <taxon>Metazoa</taxon>
        <taxon>Ecdysozoa</taxon>
        <taxon>Arthropoda</taxon>
        <taxon>Hexapoda</taxon>
        <taxon>Collembola</taxon>
        <taxon>Entomobryomorpha</taxon>
        <taxon>Isotomoidea</taxon>
        <taxon>Isotomidae</taxon>
        <taxon>Proisotominae</taxon>
        <taxon>Folsomia</taxon>
    </lineage>
</organism>
<dbReference type="Pfam" id="PF01770">
    <property type="entry name" value="Folate_carrier"/>
    <property type="match status" value="1"/>
</dbReference>
<feature type="transmembrane region" description="Helical" evidence="2">
    <location>
        <begin position="127"/>
        <end position="147"/>
    </location>
</feature>
<feature type="transmembrane region" description="Helical" evidence="2">
    <location>
        <begin position="96"/>
        <end position="115"/>
    </location>
</feature>
<comment type="similarity">
    <text evidence="1">Belongs to the reduced folate carrier (RFC) transporter (TC 2.A.48) family.</text>
</comment>
<name>A0A226D193_FOLCA</name>
<dbReference type="AlphaFoldDB" id="A0A226D193"/>
<evidence type="ECO:0000256" key="1">
    <source>
        <dbReference type="ARBA" id="ARBA00005773"/>
    </source>
</evidence>
<dbReference type="GO" id="GO:0090482">
    <property type="term" value="F:vitamin transmembrane transporter activity"/>
    <property type="evidence" value="ECO:0007669"/>
    <property type="project" value="InterPro"/>
</dbReference>
<gene>
    <name evidence="3" type="ORF">Fcan01_26550</name>
</gene>
<evidence type="ECO:0000313" key="4">
    <source>
        <dbReference type="Proteomes" id="UP000198287"/>
    </source>
</evidence>
<dbReference type="InterPro" id="IPR002666">
    <property type="entry name" value="Folate_carrier"/>
</dbReference>
<evidence type="ECO:0000256" key="2">
    <source>
        <dbReference type="SAM" id="Phobius"/>
    </source>
</evidence>
<keyword evidence="2" id="KW-1133">Transmembrane helix</keyword>
<keyword evidence="2" id="KW-0472">Membrane</keyword>
<dbReference type="OrthoDB" id="18814at2759"/>
<keyword evidence="4" id="KW-1185">Reference proteome</keyword>
<keyword evidence="2" id="KW-0812">Transmembrane</keyword>